<protein>
    <recommendedName>
        <fullName evidence="3">GDP-mannose 4,6-dehydratase</fullName>
        <ecNumber evidence="3">4.2.1.47</ecNumber>
    </recommendedName>
</protein>
<dbReference type="Gene3D" id="3.90.25.10">
    <property type="entry name" value="UDP-galactose 4-epimerase, domain 1"/>
    <property type="match status" value="1"/>
</dbReference>
<evidence type="ECO:0000256" key="3">
    <source>
        <dbReference type="ARBA" id="ARBA00011989"/>
    </source>
</evidence>
<comment type="caution">
    <text evidence="6">The sequence shown here is derived from an EMBL/GenBank/DDBJ whole genome shotgun (WGS) entry which is preliminary data.</text>
</comment>
<dbReference type="RefSeq" id="WP_191790865.1">
    <property type="nucleotide sequence ID" value="NZ_JACSQE010000008.1"/>
</dbReference>
<dbReference type="PANTHER" id="PTHR43715">
    <property type="entry name" value="GDP-MANNOSE 4,6-DEHYDRATASE"/>
    <property type="match status" value="1"/>
</dbReference>
<feature type="domain" description="NAD(P)-binding" evidence="5">
    <location>
        <begin position="5"/>
        <end position="310"/>
    </location>
</feature>
<organism evidence="6 7">
    <name type="scientific">Oerskovia gallyi</name>
    <dbReference type="NCBI Taxonomy" id="2762226"/>
    <lineage>
        <taxon>Bacteria</taxon>
        <taxon>Bacillati</taxon>
        <taxon>Actinomycetota</taxon>
        <taxon>Actinomycetes</taxon>
        <taxon>Micrococcales</taxon>
        <taxon>Cellulomonadaceae</taxon>
        <taxon>Oerskovia</taxon>
    </lineage>
</organism>
<dbReference type="InterPro" id="IPR016040">
    <property type="entry name" value="NAD(P)-bd_dom"/>
</dbReference>
<dbReference type="Proteomes" id="UP000633601">
    <property type="component" value="Unassembled WGS sequence"/>
</dbReference>
<reference evidence="6 7" key="1">
    <citation type="submission" date="2020-08" db="EMBL/GenBank/DDBJ databases">
        <title>A Genomic Blueprint of the Chicken Gut Microbiome.</title>
        <authorList>
            <person name="Gilroy R."/>
            <person name="Ravi A."/>
            <person name="Getino M."/>
            <person name="Pursley I."/>
            <person name="Horton D.L."/>
            <person name="Alikhan N.-F."/>
            <person name="Baker D."/>
            <person name="Gharbi K."/>
            <person name="Hall N."/>
            <person name="Watson M."/>
            <person name="Adriaenssens E.M."/>
            <person name="Foster-Nyarko E."/>
            <person name="Jarju S."/>
            <person name="Secka A."/>
            <person name="Antonio M."/>
            <person name="Oren A."/>
            <person name="Chaudhuri R."/>
            <person name="La Ragione R.M."/>
            <person name="Hildebrand F."/>
            <person name="Pallen M.J."/>
        </authorList>
    </citation>
    <scope>NUCLEOTIDE SEQUENCE [LARGE SCALE GENOMIC DNA]</scope>
    <source>
        <strain evidence="6 7">Sa2CUA8</strain>
    </source>
</reference>
<dbReference type="InterPro" id="IPR036291">
    <property type="entry name" value="NAD(P)-bd_dom_sf"/>
</dbReference>
<evidence type="ECO:0000313" key="7">
    <source>
        <dbReference type="Proteomes" id="UP000633601"/>
    </source>
</evidence>
<keyword evidence="7" id="KW-1185">Reference proteome</keyword>
<gene>
    <name evidence="6" type="ORF">H9640_11670</name>
</gene>
<keyword evidence="4" id="KW-0456">Lyase</keyword>
<dbReference type="EMBL" id="JACSQE010000008">
    <property type="protein sequence ID" value="MBD7999210.1"/>
    <property type="molecule type" value="Genomic_DNA"/>
</dbReference>
<evidence type="ECO:0000256" key="2">
    <source>
        <dbReference type="ARBA" id="ARBA00009263"/>
    </source>
</evidence>
<dbReference type="Gene3D" id="3.40.50.720">
    <property type="entry name" value="NAD(P)-binding Rossmann-like Domain"/>
    <property type="match status" value="1"/>
</dbReference>
<dbReference type="PANTHER" id="PTHR43715:SF1">
    <property type="entry name" value="GDP-MANNOSE 4,6 DEHYDRATASE"/>
    <property type="match status" value="1"/>
</dbReference>
<proteinExistence type="inferred from homology"/>
<evidence type="ECO:0000259" key="5">
    <source>
        <dbReference type="Pfam" id="PF16363"/>
    </source>
</evidence>
<dbReference type="CDD" id="cd05260">
    <property type="entry name" value="GDP_MD_SDR_e"/>
    <property type="match status" value="1"/>
</dbReference>
<dbReference type="SUPFAM" id="SSF51735">
    <property type="entry name" value="NAD(P)-binding Rossmann-fold domains"/>
    <property type="match status" value="1"/>
</dbReference>
<evidence type="ECO:0000256" key="1">
    <source>
        <dbReference type="ARBA" id="ARBA00001937"/>
    </source>
</evidence>
<evidence type="ECO:0000256" key="4">
    <source>
        <dbReference type="ARBA" id="ARBA00023239"/>
    </source>
</evidence>
<dbReference type="EC" id="4.2.1.47" evidence="3"/>
<sequence>MTVALVTGLTGQDGSYLADRLVREGAEVHGFVRPGAAVTERAPSAGVQVHEIDLREHARMQDLLSEIAPDEVYNLGGISSVAYSWDHPVDTGLVSGIGAVTLFEAAHRSQERSGRTVRVVQASSAEIFGTPDRTPQDEGTTIRPVSPYGAAKAYAHQMAAVFRSRGLGVSSCVLYNHESPRRPETFVTRKITAGAARIAAAGGGVLALGNLDARRDWGWAPDYVDALVRAARHHEADDFVVATGEAHSVEEFVRLAFAAAGVEDWESHVEIDPRFVRPVDTAVQVGDASKAREVLGWSPTTSFREIIEKMVENDLAEIHGEAAR</sequence>
<evidence type="ECO:0000313" key="6">
    <source>
        <dbReference type="EMBL" id="MBD7999210.1"/>
    </source>
</evidence>
<dbReference type="Pfam" id="PF16363">
    <property type="entry name" value="GDP_Man_Dehyd"/>
    <property type="match status" value="1"/>
</dbReference>
<comment type="cofactor">
    <cofactor evidence="1">
        <name>NADP(+)</name>
        <dbReference type="ChEBI" id="CHEBI:58349"/>
    </cofactor>
</comment>
<comment type="similarity">
    <text evidence="2">Belongs to the NAD(P)-dependent epimerase/dehydratase family. GDP-mannose 4,6-dehydratase subfamily.</text>
</comment>
<name>A0ABR8V3E1_9CELL</name>
<dbReference type="InterPro" id="IPR006368">
    <property type="entry name" value="GDP_Man_deHydtase"/>
</dbReference>
<accession>A0ABR8V3E1</accession>